<proteinExistence type="predicted"/>
<gene>
    <name evidence="1" type="ORF">PanWU01x14_369740</name>
</gene>
<reference evidence="2" key="1">
    <citation type="submission" date="2016-06" db="EMBL/GenBank/DDBJ databases">
        <title>Parallel loss of symbiosis genes in relatives of nitrogen-fixing non-legume Parasponia.</title>
        <authorList>
            <person name="Van Velzen R."/>
            <person name="Holmer R."/>
            <person name="Bu F."/>
            <person name="Rutten L."/>
            <person name="Van Zeijl A."/>
            <person name="Liu W."/>
            <person name="Santuari L."/>
            <person name="Cao Q."/>
            <person name="Sharma T."/>
            <person name="Shen D."/>
            <person name="Roswanjaya Y."/>
            <person name="Wardhani T."/>
            <person name="Kalhor M.S."/>
            <person name="Jansen J."/>
            <person name="Van den Hoogen J."/>
            <person name="Gungor B."/>
            <person name="Hartog M."/>
            <person name="Hontelez J."/>
            <person name="Verver J."/>
            <person name="Yang W.-C."/>
            <person name="Schijlen E."/>
            <person name="Repin R."/>
            <person name="Schilthuizen M."/>
            <person name="Schranz E."/>
            <person name="Heidstra R."/>
            <person name="Miyata K."/>
            <person name="Fedorova E."/>
            <person name="Kohlen W."/>
            <person name="Bisseling T."/>
            <person name="Smit S."/>
            <person name="Geurts R."/>
        </authorList>
    </citation>
    <scope>NUCLEOTIDE SEQUENCE [LARGE SCALE GENOMIC DNA]</scope>
    <source>
        <strain evidence="2">cv. WU1-14</strain>
    </source>
</reference>
<comment type="caution">
    <text evidence="1">The sequence shown here is derived from an EMBL/GenBank/DDBJ whole genome shotgun (WGS) entry which is preliminary data.</text>
</comment>
<dbReference type="Proteomes" id="UP000237105">
    <property type="component" value="Unassembled WGS sequence"/>
</dbReference>
<accession>A0A2P5A4J1</accession>
<name>A0A2P5A4J1_PARAD</name>
<sequence>MKSTTRVPKNQIPNTAFGENRLLNKCDQYGSNVELLERMGKKNFLPALVRHEARIGERVTCKDKQAYKPGT</sequence>
<keyword evidence="2" id="KW-1185">Reference proteome</keyword>
<evidence type="ECO:0000313" key="1">
    <source>
        <dbReference type="EMBL" id="PON31456.1"/>
    </source>
</evidence>
<dbReference type="EMBL" id="JXTB01001044">
    <property type="protein sequence ID" value="PON31456.1"/>
    <property type="molecule type" value="Genomic_DNA"/>
</dbReference>
<protein>
    <submittedName>
        <fullName evidence="1">Uncharacterized protein</fullName>
    </submittedName>
</protein>
<dbReference type="AlphaFoldDB" id="A0A2P5A4J1"/>
<organism evidence="1 2">
    <name type="scientific">Parasponia andersonii</name>
    <name type="common">Sponia andersonii</name>
    <dbReference type="NCBI Taxonomy" id="3476"/>
    <lineage>
        <taxon>Eukaryota</taxon>
        <taxon>Viridiplantae</taxon>
        <taxon>Streptophyta</taxon>
        <taxon>Embryophyta</taxon>
        <taxon>Tracheophyta</taxon>
        <taxon>Spermatophyta</taxon>
        <taxon>Magnoliopsida</taxon>
        <taxon>eudicotyledons</taxon>
        <taxon>Gunneridae</taxon>
        <taxon>Pentapetalae</taxon>
        <taxon>rosids</taxon>
        <taxon>fabids</taxon>
        <taxon>Rosales</taxon>
        <taxon>Cannabaceae</taxon>
        <taxon>Parasponia</taxon>
    </lineage>
</organism>
<evidence type="ECO:0000313" key="2">
    <source>
        <dbReference type="Proteomes" id="UP000237105"/>
    </source>
</evidence>